<keyword evidence="3" id="KW-0479">Metal-binding</keyword>
<dbReference type="SMART" id="SM00631">
    <property type="entry name" value="Zn_pept"/>
    <property type="match status" value="1"/>
</dbReference>
<comment type="caution">
    <text evidence="10">The sequence shown here is derived from an EMBL/GenBank/DDBJ whole genome shotgun (WGS) entry which is preliminary data.</text>
</comment>
<proteinExistence type="inferred from homology"/>
<dbReference type="PANTHER" id="PTHR11705">
    <property type="entry name" value="PROTEASE FAMILY M14 CARBOXYPEPTIDASE A,B"/>
    <property type="match status" value="1"/>
</dbReference>
<dbReference type="InterPro" id="IPR057246">
    <property type="entry name" value="CARBOXYPEPT_ZN_1"/>
</dbReference>
<dbReference type="PROSITE" id="PS52035">
    <property type="entry name" value="PEPTIDASE_M14"/>
    <property type="match status" value="1"/>
</dbReference>
<dbReference type="GO" id="GO:0008270">
    <property type="term" value="F:zinc ion binding"/>
    <property type="evidence" value="ECO:0007669"/>
    <property type="project" value="InterPro"/>
</dbReference>
<evidence type="ECO:0000259" key="9">
    <source>
        <dbReference type="PROSITE" id="PS52035"/>
    </source>
</evidence>
<evidence type="ECO:0000256" key="7">
    <source>
        <dbReference type="SAM" id="Phobius"/>
    </source>
</evidence>
<keyword evidence="7" id="KW-0472">Membrane</keyword>
<feature type="compositionally biased region" description="Basic residues" evidence="6">
    <location>
        <begin position="923"/>
        <end position="932"/>
    </location>
</feature>
<evidence type="ECO:0000256" key="8">
    <source>
        <dbReference type="SAM" id="SignalP"/>
    </source>
</evidence>
<feature type="domain" description="Peptidase M14" evidence="9">
    <location>
        <begin position="304"/>
        <end position="616"/>
    </location>
</feature>
<name>A0A8K1CB90_PYTOL</name>
<sequence length="981" mass="107270">MEPSIGMARSRWLCLSVLATLAASVLSASAQSVAASDLPIHRRPECVFEKLWDMDFSADGETIDALENPTIHEPAEHSVTWERLEACGENSPSDSQSVCYARENVKLTKARLSLSATVDAGARVRVEKQLSEPWKSSTRLRVHVKFPFAEEQPRARITTTIQHLNAVFTIGLIRTVAEEHQLSIVSPTHNVSLVVGLPCGTNVTRRFHDLDLEWNTQWLRWYWDGRVLYEHAQPTVDKSGSKGSIALDFAIASSSVKSKAFQIKSIHLHQATDEKALDCRPRLAPDTNCRHHTAFQPRRGADQGYLSLNQVNAYLHNVSVSKQFPSTFTRLETIGHSYENRSILALCVGACASSTAPQVLFTGMHHSREPLSMMNLIYTIDLLALDLANGVLDVLTLLYSRQLWFIPVVNPDGYARNEQLHMWNSSQIGQRKNTRPGGCSSVDDGVDLNRNYDICFDLDERGSQKKPCEEDYRGPAPFSEPETQAIKGFIEHKDSRFSTSLNYHSFGRYFNIPFACEANGEVSDETDRSIYKSWASEMTRFNGFKYGQPWKASNLYTVNGETSDWMWAAHGIFAMSPEVGPAFTNNAQAGFWPPMEDVPTISTELYYSNLVAARIAGPIYELNVVRVAREKGSNSVTLAVELVNHGLRTVGNIELVASLTLDESDDVIASEVVGAGELGTLRNGTLVVKRDLIVPVGDVVHVLVRDDLTCRYTRVSVASPSESSDMVFEQYQALDLPLCGVCATLGRGGIDSAAATFPRCESVRDLVSADTLAFSAASPRLKTISSSSTPVTEDRGFDPDTESPATETPSTPESTDPVTSTTNDPVATPTPSVSSTPSASSTSPTASPSSSTVPPKATEGGTALSSSTSESSASSWTSLSSIYSVPIALMALIVLLVALFVIRRRSRRHAESSGENSSSSRGSIKRSGRKTYAKVGAQEEDDDDDASADTPRVRALDIESDDEDAEYGRRRNPNARSPAED</sequence>
<dbReference type="PANTHER" id="PTHR11705:SF119">
    <property type="entry name" value="OS02G0119300 PROTEIN"/>
    <property type="match status" value="1"/>
</dbReference>
<dbReference type="EMBL" id="SPLM01000109">
    <property type="protein sequence ID" value="TMW59630.1"/>
    <property type="molecule type" value="Genomic_DNA"/>
</dbReference>
<gene>
    <name evidence="10" type="ORF">Poli38472_004699</name>
</gene>
<dbReference type="GO" id="GO:0006508">
    <property type="term" value="P:proteolysis"/>
    <property type="evidence" value="ECO:0007669"/>
    <property type="project" value="InterPro"/>
</dbReference>
<keyword evidence="7" id="KW-0812">Transmembrane</keyword>
<dbReference type="PROSITE" id="PS00132">
    <property type="entry name" value="CARBOXYPEPT_ZN_1"/>
    <property type="match status" value="1"/>
</dbReference>
<dbReference type="GO" id="GO:0004181">
    <property type="term" value="F:metallocarboxypeptidase activity"/>
    <property type="evidence" value="ECO:0007669"/>
    <property type="project" value="InterPro"/>
</dbReference>
<evidence type="ECO:0000256" key="2">
    <source>
        <dbReference type="ARBA" id="ARBA00005988"/>
    </source>
</evidence>
<evidence type="ECO:0000256" key="4">
    <source>
        <dbReference type="ARBA" id="ARBA00022833"/>
    </source>
</evidence>
<evidence type="ECO:0000256" key="3">
    <source>
        <dbReference type="ARBA" id="ARBA00022723"/>
    </source>
</evidence>
<feature type="compositionally biased region" description="Acidic residues" evidence="6">
    <location>
        <begin position="938"/>
        <end position="947"/>
    </location>
</feature>
<feature type="region of interest" description="Disordered" evidence="6">
    <location>
        <begin position="906"/>
        <end position="981"/>
    </location>
</feature>
<feature type="signal peptide" evidence="8">
    <location>
        <begin position="1"/>
        <end position="30"/>
    </location>
</feature>
<organism evidence="10 11">
    <name type="scientific">Pythium oligandrum</name>
    <name type="common">Mycoparasitic fungus</name>
    <dbReference type="NCBI Taxonomy" id="41045"/>
    <lineage>
        <taxon>Eukaryota</taxon>
        <taxon>Sar</taxon>
        <taxon>Stramenopiles</taxon>
        <taxon>Oomycota</taxon>
        <taxon>Peronosporomycetes</taxon>
        <taxon>Pythiales</taxon>
        <taxon>Pythiaceae</taxon>
        <taxon>Pythium</taxon>
    </lineage>
</organism>
<feature type="chain" id="PRO_5035477004" description="Peptidase M14 domain-containing protein" evidence="8">
    <location>
        <begin position="31"/>
        <end position="981"/>
    </location>
</feature>
<accession>A0A8K1CB90</accession>
<dbReference type="InterPro" id="IPR033810">
    <property type="entry name" value="Carboxypeptidase_T"/>
</dbReference>
<reference evidence="10" key="1">
    <citation type="submission" date="2019-03" db="EMBL/GenBank/DDBJ databases">
        <title>Long read genome sequence of the mycoparasitic Pythium oligandrum ATCC 38472 isolated from sugarbeet rhizosphere.</title>
        <authorList>
            <person name="Gaulin E."/>
        </authorList>
    </citation>
    <scope>NUCLEOTIDE SEQUENCE</scope>
    <source>
        <strain evidence="10">ATCC 38472_TT</strain>
    </source>
</reference>
<feature type="compositionally biased region" description="Low complexity" evidence="6">
    <location>
        <begin position="802"/>
        <end position="875"/>
    </location>
</feature>
<keyword evidence="4" id="KW-0862">Zinc</keyword>
<dbReference type="CDD" id="cd03859">
    <property type="entry name" value="M14_CPT"/>
    <property type="match status" value="1"/>
</dbReference>
<feature type="compositionally biased region" description="Low complexity" evidence="6">
    <location>
        <begin position="913"/>
        <end position="922"/>
    </location>
</feature>
<keyword evidence="8" id="KW-0732">Signal</keyword>
<dbReference type="GO" id="GO:0005615">
    <property type="term" value="C:extracellular space"/>
    <property type="evidence" value="ECO:0007669"/>
    <property type="project" value="TreeGrafter"/>
</dbReference>
<dbReference type="InterPro" id="IPR000834">
    <property type="entry name" value="Peptidase_M14"/>
</dbReference>
<dbReference type="SUPFAM" id="SSF53187">
    <property type="entry name" value="Zn-dependent exopeptidases"/>
    <property type="match status" value="1"/>
</dbReference>
<keyword evidence="11" id="KW-1185">Reference proteome</keyword>
<feature type="transmembrane region" description="Helical" evidence="7">
    <location>
        <begin position="882"/>
        <end position="902"/>
    </location>
</feature>
<evidence type="ECO:0000256" key="6">
    <source>
        <dbReference type="SAM" id="MobiDB-lite"/>
    </source>
</evidence>
<evidence type="ECO:0000313" key="11">
    <source>
        <dbReference type="Proteomes" id="UP000794436"/>
    </source>
</evidence>
<comment type="cofactor">
    <cofactor evidence="1">
        <name>Zn(2+)</name>
        <dbReference type="ChEBI" id="CHEBI:29105"/>
    </cofactor>
</comment>
<keyword evidence="7" id="KW-1133">Transmembrane helix</keyword>
<feature type="region of interest" description="Disordered" evidence="6">
    <location>
        <begin position="783"/>
        <end position="875"/>
    </location>
</feature>
<dbReference type="Gene3D" id="3.40.630.10">
    <property type="entry name" value="Zn peptidases"/>
    <property type="match status" value="1"/>
</dbReference>
<dbReference type="PRINTS" id="PR00765">
    <property type="entry name" value="CRBOXYPTASEA"/>
</dbReference>
<feature type="active site" description="Proton donor/acceptor" evidence="5">
    <location>
        <position position="578"/>
    </location>
</feature>
<dbReference type="AlphaFoldDB" id="A0A8K1CB90"/>
<evidence type="ECO:0000313" key="10">
    <source>
        <dbReference type="EMBL" id="TMW59630.1"/>
    </source>
</evidence>
<evidence type="ECO:0000256" key="5">
    <source>
        <dbReference type="PROSITE-ProRule" id="PRU01379"/>
    </source>
</evidence>
<dbReference type="OrthoDB" id="3626597at2759"/>
<protein>
    <recommendedName>
        <fullName evidence="9">Peptidase M14 domain-containing protein</fullName>
    </recommendedName>
</protein>
<dbReference type="Pfam" id="PF00246">
    <property type="entry name" value="Peptidase_M14"/>
    <property type="match status" value="1"/>
</dbReference>
<evidence type="ECO:0000256" key="1">
    <source>
        <dbReference type="ARBA" id="ARBA00001947"/>
    </source>
</evidence>
<comment type="similarity">
    <text evidence="2 5">Belongs to the peptidase M14 family.</text>
</comment>
<dbReference type="Proteomes" id="UP000794436">
    <property type="component" value="Unassembled WGS sequence"/>
</dbReference>